<feature type="non-terminal residue" evidence="6">
    <location>
        <position position="511"/>
    </location>
</feature>
<proteinExistence type="inferred from homology"/>
<reference evidence="6" key="1">
    <citation type="submission" date="2015-07" db="EMBL/GenBank/DDBJ databases">
        <title>Adaptation to a free-living lifestyle via gene acquisitions in the diplomonad Trepomonas sp. PC1.</title>
        <authorList>
            <person name="Xu F."/>
            <person name="Jerlstrom-Hultqvist J."/>
            <person name="Kolisko M."/>
            <person name="Simpson A.G.B."/>
            <person name="Roger A.J."/>
            <person name="Svard S.G."/>
            <person name="Andersson J.O."/>
        </authorList>
    </citation>
    <scope>NUCLEOTIDE SEQUENCE</scope>
    <source>
        <strain evidence="6">PC1</strain>
    </source>
</reference>
<accession>A0A146K6C8</accession>
<organism evidence="6">
    <name type="scientific">Trepomonas sp. PC1</name>
    <dbReference type="NCBI Taxonomy" id="1076344"/>
    <lineage>
        <taxon>Eukaryota</taxon>
        <taxon>Metamonada</taxon>
        <taxon>Diplomonadida</taxon>
        <taxon>Hexamitidae</taxon>
        <taxon>Hexamitinae</taxon>
        <taxon>Trepomonas</taxon>
    </lineage>
</organism>
<dbReference type="FunFam" id="3.30.70.3190:FF:000001">
    <property type="entry name" value="tRNA pseudouridine synthase Pus10"/>
    <property type="match status" value="1"/>
</dbReference>
<dbReference type="Gene3D" id="3.30.70.2510">
    <property type="match status" value="1"/>
</dbReference>
<dbReference type="Pfam" id="PF21238">
    <property type="entry name" value="Pus10_C"/>
    <property type="match status" value="1"/>
</dbReference>
<evidence type="ECO:0000256" key="2">
    <source>
        <dbReference type="ARBA" id="ARBA00012787"/>
    </source>
</evidence>
<evidence type="ECO:0000313" key="6">
    <source>
        <dbReference type="EMBL" id="JAP92177.1"/>
    </source>
</evidence>
<dbReference type="EC" id="5.4.99.25" evidence="2"/>
<dbReference type="InterPro" id="IPR020103">
    <property type="entry name" value="PsdUridine_synth_cat_dom_sf"/>
</dbReference>
<protein>
    <recommendedName>
        <fullName evidence="2">tRNA pseudouridine(55) synthase</fullName>
        <ecNumber evidence="2">5.4.99.25</ecNumber>
    </recommendedName>
</protein>
<dbReference type="InterPro" id="IPR039894">
    <property type="entry name" value="Pus10-like"/>
</dbReference>
<name>A0A146K6C8_9EUKA</name>
<comment type="similarity">
    <text evidence="1">Belongs to the pseudouridine synthase Pus10 family.</text>
</comment>
<dbReference type="SUPFAM" id="SSF55120">
    <property type="entry name" value="Pseudouridine synthase"/>
    <property type="match status" value="1"/>
</dbReference>
<dbReference type="GO" id="GO:0031119">
    <property type="term" value="P:tRNA pseudouridine synthesis"/>
    <property type="evidence" value="ECO:0007669"/>
    <property type="project" value="TreeGrafter"/>
</dbReference>
<evidence type="ECO:0000256" key="3">
    <source>
        <dbReference type="ARBA" id="ARBA00022694"/>
    </source>
</evidence>
<dbReference type="PANTHER" id="PTHR21568:SF0">
    <property type="entry name" value="TRNA PSEUDOURIDINE SYNTHASE PUS10"/>
    <property type="match status" value="1"/>
</dbReference>
<evidence type="ECO:0000259" key="5">
    <source>
        <dbReference type="Pfam" id="PF21238"/>
    </source>
</evidence>
<keyword evidence="4" id="KW-0413">Isomerase</keyword>
<gene>
    <name evidence="6" type="ORF">TPC1_15966</name>
</gene>
<evidence type="ECO:0000256" key="4">
    <source>
        <dbReference type="ARBA" id="ARBA00023235"/>
    </source>
</evidence>
<evidence type="ECO:0000256" key="1">
    <source>
        <dbReference type="ARBA" id="ARBA00009652"/>
    </source>
</evidence>
<dbReference type="EMBL" id="GDID01004429">
    <property type="protein sequence ID" value="JAP92177.1"/>
    <property type="molecule type" value="Transcribed_RNA"/>
</dbReference>
<feature type="domain" description="Pus10-like C-terminal" evidence="5">
    <location>
        <begin position="266"/>
        <end position="508"/>
    </location>
</feature>
<sequence length="511" mass="59574">FKDDQTKIELLKNLVGQNFCPHCCLRLINWQNISLCASPIDVIKMTLQNITGIEFVFNGECKGCFNILPYCTTEQFKQEVKSKIIDSGFEFDEYLLTVNTPPYLIVSDAVLFDNLLKSNLITIPNEITAQTPYGHKKSEKTMKSLLELIMPVKKMAKFILGPWLTPQLGARVSFQTPFKCEIEFFIDCQLRLPEDFYKNLSKFTRRQRNQSIKKQESEAKDNQMLGAEVLKLVHSHQNFQDLNQYLEQAIEFEVKTTLSIYREVVFITGRYLKLQRGIAQTGDMEESDEDEGAQKLDYSVERALEPLFRKHCEFEKFILTASGREDIDVRMMGRGRPFIAQLERAKNAQSRDWQQICEEVNLDLAKDLYIKLDPEASLKFYEKGDNWVMMELHRGSTEKTKNYRAVIYSAEAIENYDLLKDIIELKLQQKTPLRVLHRRPLLTREKIIYSIQFVKELCDNYFVVDIHASAGCYIKEFVHGDFDRTQPNLSYIMKKQLEIIQLDVMGVDCVW</sequence>
<dbReference type="PANTHER" id="PTHR21568">
    <property type="entry name" value="TRNA PSEUDOURIDINE SYNTHASE PUS10"/>
    <property type="match status" value="1"/>
</dbReference>
<dbReference type="GO" id="GO:0003723">
    <property type="term" value="F:RNA binding"/>
    <property type="evidence" value="ECO:0007669"/>
    <property type="project" value="InterPro"/>
</dbReference>
<feature type="non-terminal residue" evidence="6">
    <location>
        <position position="1"/>
    </location>
</feature>
<dbReference type="Gene3D" id="3.30.70.3190">
    <property type="match status" value="1"/>
</dbReference>
<keyword evidence="3" id="KW-0819">tRNA processing</keyword>
<dbReference type="GO" id="GO:0160148">
    <property type="term" value="F:tRNA pseudouridine(55) synthase activity"/>
    <property type="evidence" value="ECO:0007669"/>
    <property type="project" value="UniProtKB-EC"/>
</dbReference>
<dbReference type="InterPro" id="IPR048741">
    <property type="entry name" value="Pus10-like_C"/>
</dbReference>
<dbReference type="AlphaFoldDB" id="A0A146K6C8"/>